<dbReference type="GeneID" id="58048358"/>
<proteinExistence type="predicted"/>
<keyword evidence="2" id="KW-1185">Reference proteome</keyword>
<gene>
    <name evidence="1" type="ORF">FOC37_18805</name>
</gene>
<dbReference type="EMBL" id="CP046294">
    <property type="protein sequence ID" value="QGR72236.1"/>
    <property type="molecule type" value="Genomic_DNA"/>
</dbReference>
<dbReference type="RefSeq" id="WP_053011875.1">
    <property type="nucleotide sequence ID" value="NZ_CP046293.1"/>
</dbReference>
<reference evidence="1 2" key="1">
    <citation type="submission" date="2019-11" db="EMBL/GenBank/DDBJ databases">
        <title>FDA dAtabase for Regulatory Grade micrObial Sequences (FDA-ARGOS): Supporting development and validation of Infectious Disease Dx tests.</title>
        <authorList>
            <person name="Patel R."/>
            <person name="Rucinski S."/>
            <person name="Tallon L."/>
            <person name="Sadzewicz L."/>
            <person name="Vavikolanu K."/>
            <person name="Mehta A."/>
            <person name="Aluvathingal J."/>
            <person name="Nadendla S."/>
            <person name="Nandy P."/>
            <person name="Geyer C."/>
            <person name="Yan Y."/>
            <person name="Sichtig H."/>
        </authorList>
    </citation>
    <scope>NUCLEOTIDE SEQUENCE [LARGE SCALE GENOMIC DNA]</scope>
    <source>
        <strain evidence="1 2">FDAARGOS_729</strain>
    </source>
</reference>
<evidence type="ECO:0000313" key="1">
    <source>
        <dbReference type="EMBL" id="QGR72236.1"/>
    </source>
</evidence>
<evidence type="ECO:0000313" key="2">
    <source>
        <dbReference type="Proteomes" id="UP000424966"/>
    </source>
</evidence>
<dbReference type="Proteomes" id="UP000424966">
    <property type="component" value="Chromosome"/>
</dbReference>
<sequence length="298" mass="34897">MSKLSKLIKTPNLYLKDAIEKRLNKKSINIKKAQPKHKEIVQMNVERYKVDIKKIKVNLVIIDNILEEYKIKNNILKLQYRSIEKYGNFSSVSYISKDIKIAHKEILTYENYDDFFKKRILPNSHRNEVFVFININFFFLKKINHSDFIGDNGKVINYIKKNKNKIINFDSDINNIMEGVSYNFTPMENISICNSISLIYLDKKNTNKLSSNEYIFKFLPIAGTILLQNSILESPIQYARLDYGFIEKFVWIQSVHGSNRCPLAITFDESTSNESLYFEFLESLFPHSSNREAVLTAI</sequence>
<accession>A0ABX6FBL8</accession>
<name>A0ABX6FBL8_YERIN</name>
<protein>
    <submittedName>
        <fullName evidence="1">Uncharacterized protein</fullName>
    </submittedName>
</protein>
<organism evidence="1 2">
    <name type="scientific">Yersinia intermedia</name>
    <dbReference type="NCBI Taxonomy" id="631"/>
    <lineage>
        <taxon>Bacteria</taxon>
        <taxon>Pseudomonadati</taxon>
        <taxon>Pseudomonadota</taxon>
        <taxon>Gammaproteobacteria</taxon>
        <taxon>Enterobacterales</taxon>
        <taxon>Yersiniaceae</taxon>
        <taxon>Yersinia</taxon>
    </lineage>
</organism>